<evidence type="ECO:0000313" key="3">
    <source>
        <dbReference type="EMBL" id="THX22602.1"/>
    </source>
</evidence>
<name>A0A4S9FTS6_AURPU</name>
<comment type="caution">
    <text evidence="2">The sequence shown here is derived from an EMBL/GenBank/DDBJ whole genome shotgun (WGS) entry which is preliminary data.</text>
</comment>
<reference evidence="2 4" key="1">
    <citation type="submission" date="2018-10" db="EMBL/GenBank/DDBJ databases">
        <title>Fifty Aureobasidium pullulans genomes reveal a recombining polyextremotolerant generalist.</title>
        <authorList>
            <person name="Gostincar C."/>
            <person name="Turk M."/>
            <person name="Zajc J."/>
            <person name="Gunde-Cimerman N."/>
        </authorList>
    </citation>
    <scope>NUCLEOTIDE SEQUENCE [LARGE SCALE GENOMIC DNA]</scope>
    <source>
        <strain evidence="3 4">EXF-10081</strain>
        <strain evidence="2">EXF-10085</strain>
    </source>
</reference>
<dbReference type="EMBL" id="QZAS01000046">
    <property type="protein sequence ID" value="THX01631.1"/>
    <property type="molecule type" value="Genomic_DNA"/>
</dbReference>
<dbReference type="EMBL" id="QZAT01000178">
    <property type="protein sequence ID" value="THX22602.1"/>
    <property type="molecule type" value="Genomic_DNA"/>
</dbReference>
<protein>
    <submittedName>
        <fullName evidence="2">Uncharacterized protein</fullName>
    </submittedName>
</protein>
<gene>
    <name evidence="3" type="ORF">D6D12_09035</name>
    <name evidence="2" type="ORF">D6D13_08789</name>
</gene>
<organism evidence="2">
    <name type="scientific">Aureobasidium pullulans</name>
    <name type="common">Black yeast</name>
    <name type="synonym">Pullularia pullulans</name>
    <dbReference type="NCBI Taxonomy" id="5580"/>
    <lineage>
        <taxon>Eukaryota</taxon>
        <taxon>Fungi</taxon>
        <taxon>Dikarya</taxon>
        <taxon>Ascomycota</taxon>
        <taxon>Pezizomycotina</taxon>
        <taxon>Dothideomycetes</taxon>
        <taxon>Dothideomycetidae</taxon>
        <taxon>Dothideales</taxon>
        <taxon>Saccotheciaceae</taxon>
        <taxon>Aureobasidium</taxon>
    </lineage>
</organism>
<feature type="chain" id="PRO_5044089935" evidence="1">
    <location>
        <begin position="18"/>
        <end position="262"/>
    </location>
</feature>
<dbReference type="Proteomes" id="UP000310374">
    <property type="component" value="Unassembled WGS sequence"/>
</dbReference>
<evidence type="ECO:0000313" key="2">
    <source>
        <dbReference type="EMBL" id="THX01631.1"/>
    </source>
</evidence>
<feature type="signal peptide" evidence="1">
    <location>
        <begin position="1"/>
        <end position="17"/>
    </location>
</feature>
<evidence type="ECO:0000256" key="1">
    <source>
        <dbReference type="SAM" id="SignalP"/>
    </source>
</evidence>
<proteinExistence type="predicted"/>
<accession>A0A4S9FTS6</accession>
<evidence type="ECO:0000313" key="4">
    <source>
        <dbReference type="Proteomes" id="UP000310374"/>
    </source>
</evidence>
<dbReference type="AlphaFoldDB" id="A0A4S9FTS6"/>
<keyword evidence="1" id="KW-0732">Signal</keyword>
<sequence>MLASTIFFSLLASMVSAAVLTHPQQPLNQDASLLALDQINMTAFERFPIEDMSNAKFLLHHHTVKALVGARSYIALRTQEMEMREREVWNYLWNQSLRCQSWPDDEDDAYPYHPHIWLSGGRIFNADPERVPQEVITHLEELSEQEGEKRRELRRQSYCNINQTLSEKDKTFDKDKDAVYIVSDAPDVGWKAEVPEEYLRYLIPKSVLEEEERERDKAWKAKDEKRKREILAGTRSVRDFKMPDLSKCTKREIRTLVRSMWH</sequence>